<name>A0ABY4HEA5_9BACI</name>
<evidence type="ECO:0000256" key="1">
    <source>
        <dbReference type="ARBA" id="ARBA00023015"/>
    </source>
</evidence>
<evidence type="ECO:0000256" key="3">
    <source>
        <dbReference type="ARBA" id="ARBA00023163"/>
    </source>
</evidence>
<gene>
    <name evidence="6" type="ORF">MUO15_06890</name>
</gene>
<evidence type="ECO:0000313" key="7">
    <source>
        <dbReference type="Proteomes" id="UP000830326"/>
    </source>
</evidence>
<dbReference type="InterPro" id="IPR002831">
    <property type="entry name" value="Tscrpt_reg_TrmB_N"/>
</dbReference>
<proteinExistence type="inferred from homology"/>
<dbReference type="Gene3D" id="1.10.10.10">
    <property type="entry name" value="Winged helix-like DNA-binding domain superfamily/Winged helix DNA-binding domain"/>
    <property type="match status" value="1"/>
</dbReference>
<dbReference type="RefSeq" id="WP_245034663.1">
    <property type="nucleotide sequence ID" value="NZ_CP095075.1"/>
</dbReference>
<organism evidence="6 7">
    <name type="scientific">Halobacillus amylolyticus</name>
    <dbReference type="NCBI Taxonomy" id="2932259"/>
    <lineage>
        <taxon>Bacteria</taxon>
        <taxon>Bacillati</taxon>
        <taxon>Bacillota</taxon>
        <taxon>Bacilli</taxon>
        <taxon>Bacillales</taxon>
        <taxon>Bacillaceae</taxon>
        <taxon>Halobacillus</taxon>
    </lineage>
</organism>
<comment type="similarity">
    <text evidence="4">Belongs to the GbsR family.</text>
</comment>
<feature type="domain" description="Transcription regulator TrmB N-terminal" evidence="5">
    <location>
        <begin position="24"/>
        <end position="91"/>
    </location>
</feature>
<dbReference type="PIRSF" id="PIRSF006707">
    <property type="entry name" value="MJ1563"/>
    <property type="match status" value="1"/>
</dbReference>
<dbReference type="InterPro" id="IPR052362">
    <property type="entry name" value="HTH-GbsR_regulator"/>
</dbReference>
<keyword evidence="1 4" id="KW-0805">Transcription regulation</keyword>
<evidence type="ECO:0000256" key="2">
    <source>
        <dbReference type="ARBA" id="ARBA00023125"/>
    </source>
</evidence>
<dbReference type="InterPro" id="IPR036390">
    <property type="entry name" value="WH_DNA-bd_sf"/>
</dbReference>
<evidence type="ECO:0000313" key="6">
    <source>
        <dbReference type="EMBL" id="UOR13208.1"/>
    </source>
</evidence>
<keyword evidence="3 4" id="KW-0804">Transcription</keyword>
<dbReference type="PANTHER" id="PTHR38465">
    <property type="entry name" value="HTH-TYPE TRANSCRIPTIONAL REGULATOR MJ1563-RELATED"/>
    <property type="match status" value="1"/>
</dbReference>
<keyword evidence="7" id="KW-1185">Reference proteome</keyword>
<dbReference type="EMBL" id="CP095075">
    <property type="protein sequence ID" value="UOR13208.1"/>
    <property type="molecule type" value="Genomic_DNA"/>
</dbReference>
<dbReference type="PANTHER" id="PTHR38465:SF1">
    <property type="entry name" value="HTH-TYPE TRANSCRIPTIONAL REGULATOR MJ1563-RELATED"/>
    <property type="match status" value="1"/>
</dbReference>
<evidence type="ECO:0000256" key="4">
    <source>
        <dbReference type="PIRNR" id="PIRNR006707"/>
    </source>
</evidence>
<dbReference type="CDD" id="cd00090">
    <property type="entry name" value="HTH_ARSR"/>
    <property type="match status" value="1"/>
</dbReference>
<dbReference type="SUPFAM" id="SSF46785">
    <property type="entry name" value="Winged helix' DNA-binding domain"/>
    <property type="match status" value="1"/>
</dbReference>
<dbReference type="InterPro" id="IPR036388">
    <property type="entry name" value="WH-like_DNA-bd_sf"/>
</dbReference>
<dbReference type="Proteomes" id="UP000830326">
    <property type="component" value="Chromosome"/>
</dbReference>
<protein>
    <recommendedName>
        <fullName evidence="4">HTH-type transcriptional regulator</fullName>
    </recommendedName>
</protein>
<dbReference type="InterPro" id="IPR026282">
    <property type="entry name" value="MJ1563"/>
</dbReference>
<accession>A0ABY4HEA5</accession>
<dbReference type="InterPro" id="IPR011991">
    <property type="entry name" value="ArsR-like_HTH"/>
</dbReference>
<dbReference type="Pfam" id="PF01978">
    <property type="entry name" value="TrmB"/>
    <property type="match status" value="1"/>
</dbReference>
<sequence length="168" mass="19735">MELYDRQTLEHLNTKVIQEFSKTLEMFGLSPGDARLFVTLYIHRTPMTLDEMSEALGKSKTSMSTGVRNLADQGLVERVWKKGFRKDLYKADENLYSKFMNTYIKKWLTASHEQMVTLQSLDNQMEADSDEKERPYEVAQLQKRVDDMIRFHRLISEAFKEIQPNSSR</sequence>
<reference evidence="6" key="1">
    <citation type="submission" date="2022-04" db="EMBL/GenBank/DDBJ databases">
        <title>Halobacillus sp. isolated from saltern.</title>
        <authorList>
            <person name="Won M."/>
            <person name="Lee C.-M."/>
            <person name="Woen H.-Y."/>
            <person name="Kwon S.-W."/>
        </authorList>
    </citation>
    <scope>NUCLEOTIDE SEQUENCE</scope>
    <source>
        <strain evidence="6">SSHM10-5</strain>
    </source>
</reference>
<evidence type="ECO:0000259" key="5">
    <source>
        <dbReference type="Pfam" id="PF01978"/>
    </source>
</evidence>
<keyword evidence="2 4" id="KW-0238">DNA-binding</keyword>